<dbReference type="Pfam" id="PF04307">
    <property type="entry name" value="YdjM"/>
    <property type="match status" value="2"/>
</dbReference>
<dbReference type="InterPro" id="IPR007404">
    <property type="entry name" value="YdjM-like"/>
</dbReference>
<evidence type="ECO:0000313" key="2">
    <source>
        <dbReference type="EMBL" id="QOW01896.1"/>
    </source>
</evidence>
<dbReference type="PANTHER" id="PTHR35531">
    <property type="entry name" value="INNER MEMBRANE PROTEIN YBCI-RELATED"/>
    <property type="match status" value="1"/>
</dbReference>
<accession>A0A7M2XVU7</accession>
<organism evidence="2 3">
    <name type="scientific">Rhodococcus pyridinivorans</name>
    <dbReference type="NCBI Taxonomy" id="103816"/>
    <lineage>
        <taxon>Bacteria</taxon>
        <taxon>Bacillati</taxon>
        <taxon>Actinomycetota</taxon>
        <taxon>Actinomycetes</taxon>
        <taxon>Mycobacteriales</taxon>
        <taxon>Nocardiaceae</taxon>
        <taxon>Rhodococcus</taxon>
    </lineage>
</organism>
<evidence type="ECO:0000256" key="1">
    <source>
        <dbReference type="SAM" id="Phobius"/>
    </source>
</evidence>
<feature type="transmembrane region" description="Helical" evidence="1">
    <location>
        <begin position="233"/>
        <end position="254"/>
    </location>
</feature>
<keyword evidence="1" id="KW-0472">Membrane</keyword>
<reference evidence="2 3" key="1">
    <citation type="submission" date="2020-10" db="EMBL/GenBank/DDBJ databases">
        <title>Whole genome sequence of oil-degrading bacteria Rhodococcus pyridinivorans strain 5Ap.</title>
        <authorList>
            <person name="Akhremchuk A.E."/>
            <person name="Valentovich L.N."/>
            <person name="Charniauskaya M.I."/>
            <person name="Bukliarevich H.A."/>
            <person name="Titok M.A."/>
        </authorList>
    </citation>
    <scope>NUCLEOTIDE SEQUENCE [LARGE SCALE GENOMIC DNA]</scope>
    <source>
        <strain evidence="2 3">5Ap</strain>
        <plasmid evidence="2 3">pSID</plasmid>
    </source>
</reference>
<sequence length="264" mass="26983">MVMGPTHAMSGAAVGLAAAAVLPTGWGGPSSLAETFAWAGVCAGSALLPDLDHPQSTVARSFGVVSQMASECINAVSAAFHGLTGTRRDGTRSDGHRTLTHTLLFAVVLGVVVSMLVATFGKPAIVGTLFVTLGLAIRGLAGDWSKKQGWLAVTLAAALLSVIAWQAFPAETGSVSLGVAVALGCITHCIGDGITREGIPFLAPLVTVNGKRWWEFTLPSLLRIHANGPFEKIVLLPALTAATVVLAVLTVPGFEAVADAAAVR</sequence>
<evidence type="ECO:0000313" key="3">
    <source>
        <dbReference type="Proteomes" id="UP000593818"/>
    </source>
</evidence>
<keyword evidence="2" id="KW-0614">Plasmid</keyword>
<geneLocation type="plasmid" evidence="2 3">
    <name>pSID</name>
</geneLocation>
<dbReference type="RefSeq" id="WP_193904172.1">
    <property type="nucleotide sequence ID" value="NZ_CP063453.1"/>
</dbReference>
<dbReference type="PANTHER" id="PTHR35531:SF1">
    <property type="entry name" value="INNER MEMBRANE PROTEIN YBCI-RELATED"/>
    <property type="match status" value="1"/>
</dbReference>
<dbReference type="GO" id="GO:0016787">
    <property type="term" value="F:hydrolase activity"/>
    <property type="evidence" value="ECO:0007669"/>
    <property type="project" value="UniProtKB-KW"/>
</dbReference>
<keyword evidence="3" id="KW-1185">Reference proteome</keyword>
<dbReference type="EMBL" id="CP063453">
    <property type="protein sequence ID" value="QOW01896.1"/>
    <property type="molecule type" value="Genomic_DNA"/>
</dbReference>
<gene>
    <name evidence="2" type="ORF">INP59_27460</name>
</gene>
<keyword evidence="1" id="KW-1133">Transmembrane helix</keyword>
<dbReference type="AlphaFoldDB" id="A0A7M2XVU7"/>
<feature type="transmembrane region" description="Helical" evidence="1">
    <location>
        <begin position="104"/>
        <end position="137"/>
    </location>
</feature>
<proteinExistence type="predicted"/>
<dbReference type="Proteomes" id="UP000593818">
    <property type="component" value="Plasmid pSID"/>
</dbReference>
<name>A0A7M2XVU7_9NOCA</name>
<protein>
    <submittedName>
        <fullName evidence="2">Metal-dependent hydrolase</fullName>
    </submittedName>
</protein>
<feature type="transmembrane region" description="Helical" evidence="1">
    <location>
        <begin position="149"/>
        <end position="168"/>
    </location>
</feature>
<keyword evidence="1" id="KW-0812">Transmembrane</keyword>
<keyword evidence="2" id="KW-0378">Hydrolase</keyword>